<dbReference type="Pfam" id="PF02678">
    <property type="entry name" value="Pirin"/>
    <property type="match status" value="1"/>
</dbReference>
<dbReference type="SUPFAM" id="SSF51182">
    <property type="entry name" value="RmlC-like cupins"/>
    <property type="match status" value="1"/>
</dbReference>
<comment type="cofactor">
    <cofactor evidence="2">
        <name>Fe cation</name>
        <dbReference type="ChEBI" id="CHEBI:24875"/>
    </cofactor>
    <text evidence="2">Binds 1 Fe cation per subunit.</text>
</comment>
<comment type="similarity">
    <text evidence="1 3">Belongs to the pirin family.</text>
</comment>
<dbReference type="InterPro" id="IPR012093">
    <property type="entry name" value="Pirin"/>
</dbReference>
<feature type="binding site" evidence="2">
    <location>
        <position position="101"/>
    </location>
    <ligand>
        <name>Fe cation</name>
        <dbReference type="ChEBI" id="CHEBI:24875"/>
    </ligand>
</feature>
<dbReference type="AlphaFoldDB" id="A0A7S7RM83"/>
<sequence>MIEHIPFNSLYLADHGWLKSRFHFSFAEYRDFDNIHYGPLRVMNDDLIKGNEGFGEHPHNDMEIITYVLRGELTHQDSMGHMESLGRGSVQYMSAGTGITHSEINAAEQELHLIQTWIIPKEKGLNPQYGSREFELKDRHNKWLHVVGPEGSGAKIKIYQDASMYASEIDDGKNLEFKLSKGRALYVKVMEGSAKINGIVFAQGDAAKVEDENLHVQAIKNAHILLLDLDIKNFIE</sequence>
<evidence type="ECO:0000313" key="6">
    <source>
        <dbReference type="EMBL" id="QOY51236.1"/>
    </source>
</evidence>
<dbReference type="PANTHER" id="PTHR43212:SF3">
    <property type="entry name" value="QUERCETIN 2,3-DIOXYGENASE"/>
    <property type="match status" value="1"/>
</dbReference>
<dbReference type="Proteomes" id="UP000593994">
    <property type="component" value="Chromosome"/>
</dbReference>
<feature type="domain" description="Quercetin 2,3-dioxygenase C-terminal cupin" evidence="5">
    <location>
        <begin position="146"/>
        <end position="229"/>
    </location>
</feature>
<feature type="binding site" evidence="2">
    <location>
        <position position="103"/>
    </location>
    <ligand>
        <name>Fe cation</name>
        <dbReference type="ChEBI" id="CHEBI:24875"/>
    </ligand>
</feature>
<feature type="domain" description="Pirin N-terminal" evidence="4">
    <location>
        <begin position="14"/>
        <end position="118"/>
    </location>
</feature>
<dbReference type="GO" id="GO:0046872">
    <property type="term" value="F:metal ion binding"/>
    <property type="evidence" value="ECO:0007669"/>
    <property type="project" value="UniProtKB-KW"/>
</dbReference>
<evidence type="ECO:0000256" key="2">
    <source>
        <dbReference type="PIRSR" id="PIRSR006232-1"/>
    </source>
</evidence>
<dbReference type="PIRSF" id="PIRSF006232">
    <property type="entry name" value="Pirin"/>
    <property type="match status" value="1"/>
</dbReference>
<keyword evidence="7" id="KW-1185">Reference proteome</keyword>
<evidence type="ECO:0000259" key="4">
    <source>
        <dbReference type="Pfam" id="PF02678"/>
    </source>
</evidence>
<feature type="binding site" evidence="2">
    <location>
        <position position="59"/>
    </location>
    <ligand>
        <name>Fe cation</name>
        <dbReference type="ChEBI" id="CHEBI:24875"/>
    </ligand>
</feature>
<evidence type="ECO:0000259" key="5">
    <source>
        <dbReference type="Pfam" id="PF17954"/>
    </source>
</evidence>
<reference evidence="6 7" key="1">
    <citation type="submission" date="2020-05" db="EMBL/GenBank/DDBJ databases">
        <title>Sulfurimonas marisnigri, sp. nov., and Sulfurimonas baltica, sp. nov., manganese oxide reducing chemolithoautotrophs of the class Epsilonproteobacteria isolated from the pelagic redoxclines of the Black and Baltic Seas and emended description of the genus Sulfurimonas.</title>
        <authorList>
            <person name="Henkel J.V."/>
            <person name="Laudan C."/>
            <person name="Werner J."/>
            <person name="Neu T."/>
            <person name="Plewe S."/>
            <person name="Sproer C."/>
            <person name="Bunk B."/>
            <person name="Schulz-Vogt H.N."/>
        </authorList>
    </citation>
    <scope>NUCLEOTIDE SEQUENCE [LARGE SCALE GENOMIC DNA]</scope>
    <source>
        <strain evidence="6 7">GD2</strain>
    </source>
</reference>
<gene>
    <name evidence="6" type="ORF">HUE88_08845</name>
</gene>
<evidence type="ECO:0000256" key="1">
    <source>
        <dbReference type="ARBA" id="ARBA00008416"/>
    </source>
</evidence>
<dbReference type="InterPro" id="IPR003829">
    <property type="entry name" value="Pirin_N_dom"/>
</dbReference>
<name>A0A7S7RM83_9BACT</name>
<evidence type="ECO:0000313" key="7">
    <source>
        <dbReference type="Proteomes" id="UP000593994"/>
    </source>
</evidence>
<dbReference type="InterPro" id="IPR041602">
    <property type="entry name" value="Quercetinase_C"/>
</dbReference>
<dbReference type="Gene3D" id="2.60.120.10">
    <property type="entry name" value="Jelly Rolls"/>
    <property type="match status" value="2"/>
</dbReference>
<accession>A0A7S7RM83</accession>
<evidence type="ECO:0000256" key="3">
    <source>
        <dbReference type="RuleBase" id="RU003457"/>
    </source>
</evidence>
<proteinExistence type="inferred from homology"/>
<feature type="binding site" evidence="2">
    <location>
        <position position="57"/>
    </location>
    <ligand>
        <name>Fe cation</name>
        <dbReference type="ChEBI" id="CHEBI:24875"/>
    </ligand>
</feature>
<keyword evidence="2" id="KW-0408">Iron</keyword>
<keyword evidence="2" id="KW-0479">Metal-binding</keyword>
<dbReference type="KEGG" id="sbal:HUE88_08845"/>
<dbReference type="InterPro" id="IPR014710">
    <property type="entry name" value="RmlC-like_jellyroll"/>
</dbReference>
<organism evidence="6 7">
    <name type="scientific">Candidatus Sulfurimonas baltica</name>
    <dbReference type="NCBI Taxonomy" id="2740404"/>
    <lineage>
        <taxon>Bacteria</taxon>
        <taxon>Pseudomonadati</taxon>
        <taxon>Campylobacterota</taxon>
        <taxon>Epsilonproteobacteria</taxon>
        <taxon>Campylobacterales</taxon>
        <taxon>Sulfurimonadaceae</taxon>
        <taxon>Sulfurimonas</taxon>
    </lineage>
</organism>
<dbReference type="RefSeq" id="WP_194368350.1">
    <property type="nucleotide sequence ID" value="NZ_CP054492.1"/>
</dbReference>
<dbReference type="CDD" id="cd02910">
    <property type="entry name" value="cupin_Yhhw_N"/>
    <property type="match status" value="1"/>
</dbReference>
<dbReference type="PANTHER" id="PTHR43212">
    <property type="entry name" value="QUERCETIN 2,3-DIOXYGENASE"/>
    <property type="match status" value="1"/>
</dbReference>
<dbReference type="Pfam" id="PF17954">
    <property type="entry name" value="Pirin_C_2"/>
    <property type="match status" value="1"/>
</dbReference>
<dbReference type="EMBL" id="CP054492">
    <property type="protein sequence ID" value="QOY51236.1"/>
    <property type="molecule type" value="Genomic_DNA"/>
</dbReference>
<protein>
    <submittedName>
        <fullName evidence="6">Pirin family protein</fullName>
    </submittedName>
</protein>
<dbReference type="InterPro" id="IPR011051">
    <property type="entry name" value="RmlC_Cupin_sf"/>
</dbReference>